<organism evidence="2 3">
    <name type="scientific">Phlebiopsis gigantea (strain 11061_1 CR5-6)</name>
    <name type="common">White-rot fungus</name>
    <name type="synonym">Peniophora gigantea</name>
    <dbReference type="NCBI Taxonomy" id="745531"/>
    <lineage>
        <taxon>Eukaryota</taxon>
        <taxon>Fungi</taxon>
        <taxon>Dikarya</taxon>
        <taxon>Basidiomycota</taxon>
        <taxon>Agaricomycotina</taxon>
        <taxon>Agaricomycetes</taxon>
        <taxon>Polyporales</taxon>
        <taxon>Phanerochaetaceae</taxon>
        <taxon>Phlebiopsis</taxon>
    </lineage>
</organism>
<keyword evidence="3" id="KW-1185">Reference proteome</keyword>
<evidence type="ECO:0000313" key="3">
    <source>
        <dbReference type="Proteomes" id="UP000053257"/>
    </source>
</evidence>
<accession>A0A0C3SA95</accession>
<dbReference type="EMBL" id="KN840509">
    <property type="protein sequence ID" value="KIP06835.1"/>
    <property type="molecule type" value="Genomic_DNA"/>
</dbReference>
<dbReference type="HOGENOM" id="CLU_2543346_0_0_1"/>
<dbReference type="Proteomes" id="UP000053257">
    <property type="component" value="Unassembled WGS sequence"/>
</dbReference>
<evidence type="ECO:0000256" key="1">
    <source>
        <dbReference type="SAM" id="MobiDB-lite"/>
    </source>
</evidence>
<protein>
    <submittedName>
        <fullName evidence="2">Uncharacterized protein</fullName>
    </submittedName>
</protein>
<proteinExistence type="predicted"/>
<dbReference type="OrthoDB" id="2507336at2759"/>
<dbReference type="AlphaFoldDB" id="A0A0C3SA95"/>
<evidence type="ECO:0000313" key="2">
    <source>
        <dbReference type="EMBL" id="KIP06835.1"/>
    </source>
</evidence>
<sequence length="83" mass="9327">MCEQTEEIVNETRATSQEKRPFNIESYLDEFSRALANDVRQLLDEVSAVAQGRMEAKTEPAALQGEKLEGSTRGNQHKLEDMG</sequence>
<feature type="region of interest" description="Disordered" evidence="1">
    <location>
        <begin position="53"/>
        <end position="83"/>
    </location>
</feature>
<name>A0A0C3SA95_PHLG1</name>
<gene>
    <name evidence="2" type="ORF">PHLGIDRAFT_118602</name>
</gene>
<reference evidence="2 3" key="1">
    <citation type="journal article" date="2014" name="PLoS Genet.">
        <title>Analysis of the Phlebiopsis gigantea genome, transcriptome and secretome provides insight into its pioneer colonization strategies of wood.</title>
        <authorList>
            <person name="Hori C."/>
            <person name="Ishida T."/>
            <person name="Igarashi K."/>
            <person name="Samejima M."/>
            <person name="Suzuki H."/>
            <person name="Master E."/>
            <person name="Ferreira P."/>
            <person name="Ruiz-Duenas F.J."/>
            <person name="Held B."/>
            <person name="Canessa P."/>
            <person name="Larrondo L.F."/>
            <person name="Schmoll M."/>
            <person name="Druzhinina I.S."/>
            <person name="Kubicek C.P."/>
            <person name="Gaskell J.A."/>
            <person name="Kersten P."/>
            <person name="St John F."/>
            <person name="Glasner J."/>
            <person name="Sabat G."/>
            <person name="Splinter BonDurant S."/>
            <person name="Syed K."/>
            <person name="Yadav J."/>
            <person name="Mgbeahuruike A.C."/>
            <person name="Kovalchuk A."/>
            <person name="Asiegbu F.O."/>
            <person name="Lackner G."/>
            <person name="Hoffmeister D."/>
            <person name="Rencoret J."/>
            <person name="Gutierrez A."/>
            <person name="Sun H."/>
            <person name="Lindquist E."/>
            <person name="Barry K."/>
            <person name="Riley R."/>
            <person name="Grigoriev I.V."/>
            <person name="Henrissat B."/>
            <person name="Kues U."/>
            <person name="Berka R.M."/>
            <person name="Martinez A.T."/>
            <person name="Covert S.F."/>
            <person name="Blanchette R.A."/>
            <person name="Cullen D."/>
        </authorList>
    </citation>
    <scope>NUCLEOTIDE SEQUENCE [LARGE SCALE GENOMIC DNA]</scope>
    <source>
        <strain evidence="2 3">11061_1 CR5-6</strain>
    </source>
</reference>